<dbReference type="SUPFAM" id="SSF159034">
    <property type="entry name" value="Mib/herc2 domain-like"/>
    <property type="match status" value="2"/>
</dbReference>
<dbReference type="SUPFAM" id="SSF50998">
    <property type="entry name" value="Quinoprotein alcohol dehydrogenase-like"/>
    <property type="match status" value="1"/>
</dbReference>
<dbReference type="GO" id="GO:0005930">
    <property type="term" value="C:axoneme"/>
    <property type="evidence" value="ECO:0007669"/>
    <property type="project" value="UniProtKB-SubCell"/>
</dbReference>
<sequence>MQPALDMLPRCRHAWYRLPLFGHCFHVHSTATAANFRAVWHGFKREPWREAWGHDASAHHGSLMGPMPGIHKPRCRCWLWCGHPCAEGPHGGPSHTLLDSSSCVCCRCRSCGCPLPCRCGQKQLCDWSRYRCNHSGCCCCYFCCTCWGKHCRCCNWGRCSCRAAVVLLAACEICRRGVNLGKRDGAVAVTEKGKEGEPAMAGSSPLRSSSSARSPAELPVLLATAAAAATEEKAGSELQLPEVAVDVRALGDTDAAALALALLPGRLGTKGHKLDFGGCRLTTEGLRALLQLLSLHGSSLTQLGLTGQSTIAEVSELQDLLCRTTLPALTTLQRLELVGCPVSPGPLGEALHGLSSLKCVVVTDNAEVKALKETGRLPPGSKCVPRTSEGIHTVGLKMMDLKFEMTTVTISPCGAKLYVCSKANDTHVFDYNTGEKYMQFKCIEDTGYNMLCLAASRDGKMLASGTKNGQIVVFDSGSGDVIARLSGHAKLVNCVVFTNDCKRLVSCSYDKTLKVFDLETQAVLATLGGHNDEVNYVALSPDGTRIASCADDGKILVHNLYNLKLTNPVTTLHHKTARLNRVAWRPDGAQIAATCNDKTIQLFNVESGKCTAVLKGHTGDVTRVGYHPSGSLLASGCTEGRLHLWSVEAAACVAVLPPVPGINTSSSIRATEFTADGSVLVTGSASSIMKWSTTALLQMVARLEDGHAVLAVTSGDAGDGSGAGVTAAVKAASDAAKERSISAGPLGYLEANLAGGSGTCEALWPAHEEALYEVVAAKDGRAVVTAGKDRLARFYDLSKPLAGTLTLSGEDVPVNSVALSPDASFCVTGGDNGTVVLHDLPSGFIRMKLPGYPSQSSIVTVAISPDGRYVASSGRNIAGAVVVHDLQVPDPGKADPEKLEAHKDSVWSVTFAPDGSGRLASCSEDRTVQIWDVPGKTQVATLTLASPVGRVAYTPDAVRLAAMTDARLICIYDTSTHQCLMEIPIHPTYGKFSRYHSFSPDGRFLAGVTTGVYPGTTNACSDQTVRIWDAVTGEPLVAVPHPDQLTGVAFGQDILATACIDGKARVYSLDRLMAGVEEDSVSGGGAAAGATAAGGGGVGVQDGGSGNGAAGALAPKSTKQFWSVQLPMKVSVDAPLADLRSAHDDVVWSLAFSPDGQRLLSTSRDGTVRLFSTATWECMATLHYSGYEQGGAAGASSAVGAAEAAAGDDGKVGPAEGDGEGANLDAYNIAAIWSPDGRMVASSSGTEHVVRLWVLNPAGSQYYVLKGHQQQVLTLCFSPDSRTLASGGVGEGIVLHDLQGLIPPSAATGISTTSQAGTSSAPSSSAGAAQQPQQPPSGRAATTAAAAVRGQGKAVAGVLEPVKVLMFEELKATVWSLLFHPTDSNLLAYLAADGTVALHSIISPGSATMLQTPEFAGAAVGMRFSPSGSQLAVCDSESNAYLHSTEDGSCKTILPAVATSKDPWFQPRTLPPSELDPERVGSAARLLDKYTVTYPGGDSDVGAVQANRCVPAQSVIYYYEVKILDKGDGGTIAIGYADKTYPLSSQPGWRSRSCAFHGDDGNVFNNGASSSYGPRFSEESGAVVGAALNMLSGEIFFTVNGQKFQPMPFPAAGLYPTIGLHSTGETVEVNFGQKPFMYDIAADVAAAVKAKRKMCDRAVPVTTDIAKKGLIVTRGPDWKWDMQDGGAGKTGRLTEASSSGWWSVKWENGGEYNYRVGAEGRYDLQTAAGGIGYLVPKLLTLSGKLRLGEKVTRESAKEGMIVTRGDDWKWGDQDGGEGKKGKITQVKSDNWARVEWEESKSSNNYRIGADGCYDLREVVSLETPLKETPLEDSAELLPPRMGRVLFSPSGDYLATAGADKSVLIWRLDGVGDEVRGSVVGTLNDFKSPVLGLDISPSGRYIAASAVSNSITVYSCDCLMSN</sequence>
<evidence type="ECO:0000256" key="3">
    <source>
        <dbReference type="ARBA" id="ARBA00022737"/>
    </source>
</evidence>
<feature type="repeat" description="WD" evidence="4">
    <location>
        <begin position="899"/>
        <end position="941"/>
    </location>
</feature>
<keyword evidence="9" id="KW-1185">Reference proteome</keyword>
<dbReference type="PROSITE" id="PS50082">
    <property type="entry name" value="WD_REPEATS_2"/>
    <property type="match status" value="8"/>
</dbReference>
<dbReference type="Proteomes" id="UP001054857">
    <property type="component" value="Unassembled WGS sequence"/>
</dbReference>
<evidence type="ECO:0000256" key="2">
    <source>
        <dbReference type="ARBA" id="ARBA00022574"/>
    </source>
</evidence>
<dbReference type="SUPFAM" id="SSF52047">
    <property type="entry name" value="RNI-like"/>
    <property type="match status" value="1"/>
</dbReference>
<dbReference type="Pfam" id="PF00622">
    <property type="entry name" value="SPRY"/>
    <property type="match status" value="1"/>
</dbReference>
<protein>
    <submittedName>
        <fullName evidence="8">Uncharacterized protein</fullName>
    </submittedName>
</protein>
<dbReference type="Gene3D" id="2.30.30.40">
    <property type="entry name" value="SH3 Domains"/>
    <property type="match status" value="2"/>
</dbReference>
<dbReference type="InterPro" id="IPR003877">
    <property type="entry name" value="SPRY_dom"/>
</dbReference>
<feature type="repeat" description="WD" evidence="4">
    <location>
        <begin position="572"/>
        <end position="613"/>
    </location>
</feature>
<dbReference type="InterPro" id="IPR032675">
    <property type="entry name" value="LRR_dom_sf"/>
</dbReference>
<feature type="repeat" description="WD" evidence="4">
    <location>
        <begin position="1844"/>
        <end position="1868"/>
    </location>
</feature>
<feature type="domain" description="MIB/HERC2" evidence="7">
    <location>
        <begin position="1748"/>
        <end position="1821"/>
    </location>
</feature>
<dbReference type="PROSITE" id="PS51416">
    <property type="entry name" value="MIB_HERC2"/>
    <property type="match status" value="2"/>
</dbReference>
<dbReference type="InterPro" id="IPR013320">
    <property type="entry name" value="ConA-like_dom_sf"/>
</dbReference>
<dbReference type="InterPro" id="IPR010606">
    <property type="entry name" value="Mib_Herc2"/>
</dbReference>
<dbReference type="SMART" id="SM00449">
    <property type="entry name" value="SPRY"/>
    <property type="match status" value="1"/>
</dbReference>
<gene>
    <name evidence="8" type="ORF">Agub_g14313</name>
</gene>
<evidence type="ECO:0000256" key="1">
    <source>
        <dbReference type="ARBA" id="ARBA00004430"/>
    </source>
</evidence>
<dbReference type="GO" id="GO:0016567">
    <property type="term" value="P:protein ubiquitination"/>
    <property type="evidence" value="ECO:0007669"/>
    <property type="project" value="InterPro"/>
</dbReference>
<feature type="domain" description="B30.2/SPRY" evidence="6">
    <location>
        <begin position="1452"/>
        <end position="1636"/>
    </location>
</feature>
<reference evidence="8 9" key="1">
    <citation type="journal article" date="2021" name="Sci. Rep.">
        <title>Genome sequencing of the multicellular alga Astrephomene provides insights into convergent evolution of germ-soma differentiation.</title>
        <authorList>
            <person name="Yamashita S."/>
            <person name="Yamamoto K."/>
            <person name="Matsuzaki R."/>
            <person name="Suzuki S."/>
            <person name="Yamaguchi H."/>
            <person name="Hirooka S."/>
            <person name="Minakuchi Y."/>
            <person name="Miyagishima S."/>
            <person name="Kawachi M."/>
            <person name="Toyoda A."/>
            <person name="Nozaki H."/>
        </authorList>
    </citation>
    <scope>NUCLEOTIDE SEQUENCE [LARGE SCALE GENOMIC DNA]</scope>
    <source>
        <strain evidence="8 9">NIES-4017</strain>
    </source>
</reference>
<feature type="region of interest" description="Disordered" evidence="5">
    <location>
        <begin position="1306"/>
        <end position="1339"/>
    </location>
</feature>
<dbReference type="PROSITE" id="PS00678">
    <property type="entry name" value="WD_REPEATS_1"/>
    <property type="match status" value="1"/>
</dbReference>
<dbReference type="Gene3D" id="3.80.10.10">
    <property type="entry name" value="Ribonuclease Inhibitor"/>
    <property type="match status" value="1"/>
</dbReference>
<dbReference type="CDD" id="cd00200">
    <property type="entry name" value="WD40"/>
    <property type="match status" value="2"/>
</dbReference>
<dbReference type="Gene3D" id="2.60.120.920">
    <property type="match status" value="1"/>
</dbReference>
<dbReference type="InterPro" id="IPR019775">
    <property type="entry name" value="WD40_repeat_CS"/>
</dbReference>
<dbReference type="PANTHER" id="PTHR19879:SF9">
    <property type="entry name" value="TRANSCRIPTION INITIATION FACTOR TFIID SUBUNIT 5"/>
    <property type="match status" value="1"/>
</dbReference>
<accession>A0AAD3HT06</accession>
<feature type="repeat" description="WD" evidence="4">
    <location>
        <begin position="1140"/>
        <end position="1181"/>
    </location>
</feature>
<dbReference type="EMBL" id="BMAR01000055">
    <property type="protein sequence ID" value="GFR51846.1"/>
    <property type="molecule type" value="Genomic_DNA"/>
</dbReference>
<feature type="repeat" description="WD" evidence="4">
    <location>
        <begin position="614"/>
        <end position="655"/>
    </location>
</feature>
<evidence type="ECO:0000256" key="4">
    <source>
        <dbReference type="PROSITE-ProRule" id="PRU00221"/>
    </source>
</evidence>
<organism evidence="8 9">
    <name type="scientific">Astrephomene gubernaculifera</name>
    <dbReference type="NCBI Taxonomy" id="47775"/>
    <lineage>
        <taxon>Eukaryota</taxon>
        <taxon>Viridiplantae</taxon>
        <taxon>Chlorophyta</taxon>
        <taxon>core chlorophytes</taxon>
        <taxon>Chlorophyceae</taxon>
        <taxon>CS clade</taxon>
        <taxon>Chlamydomonadales</taxon>
        <taxon>Astrephomenaceae</taxon>
        <taxon>Astrephomene</taxon>
    </lineage>
</organism>
<dbReference type="PROSITE" id="PS50188">
    <property type="entry name" value="B302_SPRY"/>
    <property type="match status" value="1"/>
</dbReference>
<proteinExistence type="predicted"/>
<dbReference type="InterPro" id="IPR043136">
    <property type="entry name" value="B30.2/SPRY_sf"/>
</dbReference>
<comment type="subcellular location">
    <subcellularLocation>
        <location evidence="1">Cytoplasm</location>
        <location evidence="1">Cytoskeleton</location>
        <location evidence="1">Cilium axoneme</location>
    </subcellularLocation>
</comment>
<dbReference type="PANTHER" id="PTHR19879">
    <property type="entry name" value="TRANSCRIPTION INITIATION FACTOR TFIID"/>
    <property type="match status" value="1"/>
</dbReference>
<dbReference type="InterPro" id="IPR011047">
    <property type="entry name" value="Quinoprotein_ADH-like_sf"/>
</dbReference>
<evidence type="ECO:0000313" key="8">
    <source>
        <dbReference type="EMBL" id="GFR51846.1"/>
    </source>
</evidence>
<dbReference type="SUPFAM" id="SSF49899">
    <property type="entry name" value="Concanavalin A-like lectins/glucanases"/>
    <property type="match status" value="1"/>
</dbReference>
<dbReference type="InterPro" id="IPR036322">
    <property type="entry name" value="WD40_repeat_dom_sf"/>
</dbReference>
<dbReference type="InterPro" id="IPR001870">
    <property type="entry name" value="B30.2/SPRY"/>
</dbReference>
<feature type="domain" description="MIB/HERC2" evidence="7">
    <location>
        <begin position="1658"/>
        <end position="1730"/>
    </location>
</feature>
<dbReference type="InterPro" id="IPR037252">
    <property type="entry name" value="Mib_Herc2_sf"/>
</dbReference>
<dbReference type="GO" id="GO:0046872">
    <property type="term" value="F:metal ion binding"/>
    <property type="evidence" value="ECO:0007669"/>
    <property type="project" value="InterPro"/>
</dbReference>
<dbReference type="PROSITE" id="PS50294">
    <property type="entry name" value="WD_REPEATS_REGION"/>
    <property type="match status" value="4"/>
</dbReference>
<dbReference type="InterPro" id="IPR001680">
    <property type="entry name" value="WD40_rpt"/>
</dbReference>
<feature type="repeat" description="WD" evidence="4">
    <location>
        <begin position="1265"/>
        <end position="1299"/>
    </location>
</feature>
<evidence type="ECO:0000259" key="7">
    <source>
        <dbReference type="PROSITE" id="PS51416"/>
    </source>
</evidence>
<keyword evidence="2 4" id="KW-0853">WD repeat</keyword>
<feature type="region of interest" description="Disordered" evidence="5">
    <location>
        <begin position="191"/>
        <end position="213"/>
    </location>
</feature>
<evidence type="ECO:0000313" key="9">
    <source>
        <dbReference type="Proteomes" id="UP001054857"/>
    </source>
</evidence>
<feature type="repeat" description="WD" evidence="4">
    <location>
        <begin position="485"/>
        <end position="526"/>
    </location>
</feature>
<dbReference type="Gene3D" id="2.130.10.10">
    <property type="entry name" value="YVTN repeat-like/Quinoprotein amine dehydrogenase"/>
    <property type="match status" value="8"/>
</dbReference>
<dbReference type="Pfam" id="PF06701">
    <property type="entry name" value="MIB_HERC2"/>
    <property type="match status" value="2"/>
</dbReference>
<evidence type="ECO:0000259" key="6">
    <source>
        <dbReference type="PROSITE" id="PS50188"/>
    </source>
</evidence>
<feature type="repeat" description="WD" evidence="4">
    <location>
        <begin position="527"/>
        <end position="560"/>
    </location>
</feature>
<dbReference type="GO" id="GO:0004842">
    <property type="term" value="F:ubiquitin-protein transferase activity"/>
    <property type="evidence" value="ECO:0007669"/>
    <property type="project" value="InterPro"/>
</dbReference>
<dbReference type="SMART" id="SM00320">
    <property type="entry name" value="WD40"/>
    <property type="match status" value="20"/>
</dbReference>
<feature type="compositionally biased region" description="Low complexity" evidence="5">
    <location>
        <begin position="203"/>
        <end position="213"/>
    </location>
</feature>
<evidence type="ECO:0000256" key="5">
    <source>
        <dbReference type="SAM" id="MobiDB-lite"/>
    </source>
</evidence>
<keyword evidence="3" id="KW-0677">Repeat</keyword>
<comment type="caution">
    <text evidence="8">The sequence shown here is derived from an EMBL/GenBank/DDBJ whole genome shotgun (WGS) entry which is preliminary data.</text>
</comment>
<dbReference type="SUPFAM" id="SSF50978">
    <property type="entry name" value="WD40 repeat-like"/>
    <property type="match status" value="3"/>
</dbReference>
<name>A0AAD3HT06_9CHLO</name>
<dbReference type="Pfam" id="PF00400">
    <property type="entry name" value="WD40"/>
    <property type="match status" value="10"/>
</dbReference>
<dbReference type="InterPro" id="IPR015943">
    <property type="entry name" value="WD40/YVTN_repeat-like_dom_sf"/>
</dbReference>